<organism evidence="1">
    <name type="scientific">Ophidiomyces ophidiicola</name>
    <dbReference type="NCBI Taxonomy" id="1387563"/>
    <lineage>
        <taxon>Eukaryota</taxon>
        <taxon>Fungi</taxon>
        <taxon>Dikarya</taxon>
        <taxon>Ascomycota</taxon>
        <taxon>Pezizomycotina</taxon>
        <taxon>Eurotiomycetes</taxon>
        <taxon>Eurotiomycetidae</taxon>
        <taxon>Onygenales</taxon>
        <taxon>Onygenaceae</taxon>
        <taxon>Ophidiomyces</taxon>
    </lineage>
</organism>
<sequence>MSVVGPALAFLHETLSSLELVVWGEVALAQLGAPTTVNSIMIIPTAGQFDLAARMLVDAGCRTAPWSYGTLDPRLIEACNNPAIQRIHASVAQQYYMLDLNSLRFEFSSPELRALKLLLIRAHYVDLAPPKHLGDIAGGQFTRVRNFYYPGKLVLLKSFIAALLNNKAAAATATTWDIILETWAVSYLCGYLDVGVDAFDSCPDNSIKDWYNHAIRRDRGGLDRSITKRTGRLG</sequence>
<dbReference type="EMBL" id="JALBCA010000021">
    <property type="protein sequence ID" value="KAI2389917.1"/>
    <property type="molecule type" value="Genomic_DNA"/>
</dbReference>
<protein>
    <submittedName>
        <fullName evidence="1">Uncharacterized protein</fullName>
    </submittedName>
</protein>
<reference evidence="1" key="1">
    <citation type="journal article" date="2022" name="bioRxiv">
        <title>Population genetic analysis of Ophidiomyces ophidiicola, the causative agent of snake fungal disease, indicates recent introductions to the USA.</title>
        <authorList>
            <person name="Ladner J.T."/>
            <person name="Palmer J.M."/>
            <person name="Ettinger C.L."/>
            <person name="Stajich J.E."/>
            <person name="Farrell T.M."/>
            <person name="Glorioso B.M."/>
            <person name="Lawson B."/>
            <person name="Price S.J."/>
            <person name="Stengle A.G."/>
            <person name="Grear D.A."/>
            <person name="Lorch J.M."/>
        </authorList>
    </citation>
    <scope>NUCLEOTIDE SEQUENCE</scope>
    <source>
        <strain evidence="1">NWHC 24266-5</strain>
    </source>
</reference>
<evidence type="ECO:0000313" key="1">
    <source>
        <dbReference type="EMBL" id="KAI2389917.1"/>
    </source>
</evidence>
<proteinExistence type="predicted"/>
<name>A0ACB8V0J6_9EURO</name>
<comment type="caution">
    <text evidence="1">The sequence shown here is derived from an EMBL/GenBank/DDBJ whole genome shotgun (WGS) entry which is preliminary data.</text>
</comment>
<gene>
    <name evidence="1" type="ORF">LOY88_001936</name>
</gene>
<accession>A0ACB8V0J6</accession>